<proteinExistence type="predicted"/>
<dbReference type="PROSITE" id="PS51682">
    <property type="entry name" value="SAM_OMT_I"/>
    <property type="match status" value="1"/>
</dbReference>
<dbReference type="Gene3D" id="3.40.50.150">
    <property type="entry name" value="Vaccinia Virus protein VP39"/>
    <property type="match status" value="1"/>
</dbReference>
<keyword evidence="1 4" id="KW-0489">Methyltransferase</keyword>
<gene>
    <name evidence="4" type="ORF">NEA10_08955</name>
</gene>
<protein>
    <submittedName>
        <fullName evidence="4">Class I SAM-dependent methyltransferase</fullName>
        <ecNumber evidence="4">2.1.1.-</ecNumber>
    </submittedName>
</protein>
<dbReference type="EMBL" id="CP098611">
    <property type="protein sequence ID" value="USR92823.1"/>
    <property type="molecule type" value="Genomic_DNA"/>
</dbReference>
<dbReference type="RefSeq" id="WP_252665000.1">
    <property type="nucleotide sequence ID" value="NZ_CP098611.1"/>
</dbReference>
<dbReference type="InterPro" id="IPR029063">
    <property type="entry name" value="SAM-dependent_MTases_sf"/>
</dbReference>
<dbReference type="PANTHER" id="PTHR10509:SF14">
    <property type="entry name" value="CAFFEOYL-COA O-METHYLTRANSFERASE 3-RELATED"/>
    <property type="match status" value="1"/>
</dbReference>
<dbReference type="EC" id="2.1.1.-" evidence="4"/>
<keyword evidence="5" id="KW-1185">Reference proteome</keyword>
<dbReference type="GO" id="GO:0008168">
    <property type="term" value="F:methyltransferase activity"/>
    <property type="evidence" value="ECO:0007669"/>
    <property type="project" value="UniProtKB-KW"/>
</dbReference>
<dbReference type="InterPro" id="IPR050362">
    <property type="entry name" value="Cation-dep_OMT"/>
</dbReference>
<keyword evidence="2 4" id="KW-0808">Transferase</keyword>
<name>A0ABY5AXM0_9CYAN</name>
<dbReference type="Pfam" id="PF01596">
    <property type="entry name" value="Methyltransf_3"/>
    <property type="match status" value="1"/>
</dbReference>
<evidence type="ECO:0000256" key="3">
    <source>
        <dbReference type="ARBA" id="ARBA00022691"/>
    </source>
</evidence>
<dbReference type="GO" id="GO:0032259">
    <property type="term" value="P:methylation"/>
    <property type="evidence" value="ECO:0007669"/>
    <property type="project" value="UniProtKB-KW"/>
</dbReference>
<evidence type="ECO:0000313" key="4">
    <source>
        <dbReference type="EMBL" id="USR92823.1"/>
    </source>
</evidence>
<dbReference type="CDD" id="cd02440">
    <property type="entry name" value="AdoMet_MTases"/>
    <property type="match status" value="1"/>
</dbReference>
<sequence length="220" mass="24201">MSPKTLGLSPQLYDYLLNTSLREHPVLQQLRQETVQLPGARMQIAPEQGQFMALLVQLLGARKTLEIGTFTGYSALAVALALPPEGRLLTCDIDETTTAIARGYWQQAGVAQKIESRLGPALETLEELLNAGEGESFDFAFIDADKRNYGKYYESCLQLVRTGGLIAIDNVLWSGRVADATVSDKRTEAIRAFNHQLHEDDRISLSLIPLADGLTLALKL</sequence>
<organism evidence="4 5">
    <name type="scientific">Phormidium yuhuli AB48</name>
    <dbReference type="NCBI Taxonomy" id="2940671"/>
    <lineage>
        <taxon>Bacteria</taxon>
        <taxon>Bacillati</taxon>
        <taxon>Cyanobacteriota</taxon>
        <taxon>Cyanophyceae</taxon>
        <taxon>Oscillatoriophycideae</taxon>
        <taxon>Oscillatoriales</taxon>
        <taxon>Oscillatoriaceae</taxon>
        <taxon>Phormidium</taxon>
        <taxon>Phormidium yuhuli</taxon>
    </lineage>
</organism>
<evidence type="ECO:0000313" key="5">
    <source>
        <dbReference type="Proteomes" id="UP001056708"/>
    </source>
</evidence>
<dbReference type="SUPFAM" id="SSF53335">
    <property type="entry name" value="S-adenosyl-L-methionine-dependent methyltransferases"/>
    <property type="match status" value="1"/>
</dbReference>
<dbReference type="InterPro" id="IPR002935">
    <property type="entry name" value="SAM_O-MeTrfase"/>
</dbReference>
<reference evidence="4" key="1">
    <citation type="submission" date="2022-06" db="EMBL/GenBank/DDBJ databases">
        <title>Genome sequence of Phormidium yuhuli AB48 isolated from an industrial photobioreactor environment.</title>
        <authorList>
            <person name="Qiu Y."/>
            <person name="Noonan A.J.C."/>
            <person name="Dofher K."/>
            <person name="Koch M."/>
            <person name="Kieft B."/>
            <person name="Lin X."/>
            <person name="Ziels R.M."/>
            <person name="Hallam S.J."/>
        </authorList>
    </citation>
    <scope>NUCLEOTIDE SEQUENCE</scope>
    <source>
        <strain evidence="4">AB48</strain>
    </source>
</reference>
<evidence type="ECO:0000256" key="1">
    <source>
        <dbReference type="ARBA" id="ARBA00022603"/>
    </source>
</evidence>
<accession>A0ABY5AXM0</accession>
<dbReference type="PANTHER" id="PTHR10509">
    <property type="entry name" value="O-METHYLTRANSFERASE-RELATED"/>
    <property type="match status" value="1"/>
</dbReference>
<keyword evidence="3" id="KW-0949">S-adenosyl-L-methionine</keyword>
<dbReference type="Proteomes" id="UP001056708">
    <property type="component" value="Chromosome"/>
</dbReference>
<evidence type="ECO:0000256" key="2">
    <source>
        <dbReference type="ARBA" id="ARBA00022679"/>
    </source>
</evidence>